<keyword evidence="2 5" id="KW-0862">Zinc</keyword>
<keyword evidence="5" id="KW-0479">Metal-binding</keyword>
<organism evidence="6 7">
    <name type="scientific">Methanococcus aeolicus (strain ATCC BAA-1280 / DSM 17508 / OCM 812 / Nankai-3)</name>
    <dbReference type="NCBI Taxonomy" id="419665"/>
    <lineage>
        <taxon>Archaea</taxon>
        <taxon>Methanobacteriati</taxon>
        <taxon>Methanobacteriota</taxon>
        <taxon>Methanomada group</taxon>
        <taxon>Methanococci</taxon>
        <taxon>Methanococcales</taxon>
        <taxon>Methanococcaceae</taxon>
        <taxon>Methanococcus</taxon>
    </lineage>
</organism>
<dbReference type="GO" id="GO:0003735">
    <property type="term" value="F:structural constituent of ribosome"/>
    <property type="evidence" value="ECO:0007669"/>
    <property type="project" value="InterPro"/>
</dbReference>
<dbReference type="OrthoDB" id="5718at2157"/>
<dbReference type="eggNOG" id="arCOG04108">
    <property type="taxonomic scope" value="Archaea"/>
</dbReference>
<dbReference type="GeneID" id="5327462"/>
<dbReference type="Pfam" id="PF01667">
    <property type="entry name" value="Ribosomal_S27e"/>
    <property type="match status" value="1"/>
</dbReference>
<dbReference type="STRING" id="419665.Maeo_0702"/>
<evidence type="ECO:0000313" key="7">
    <source>
        <dbReference type="Proteomes" id="UP000001106"/>
    </source>
</evidence>
<keyword evidence="4 5" id="KW-0687">Ribonucleoprotein</keyword>
<evidence type="ECO:0000256" key="1">
    <source>
        <dbReference type="ARBA" id="ARBA00010919"/>
    </source>
</evidence>
<feature type="zinc finger region" description="C4-type" evidence="5">
    <location>
        <begin position="16"/>
        <end position="38"/>
    </location>
</feature>
<keyword evidence="7" id="KW-1185">Reference proteome</keyword>
<protein>
    <recommendedName>
        <fullName evidence="5">Small ribosomal subunit protein eS27</fullName>
    </recommendedName>
</protein>
<dbReference type="InterPro" id="IPR011332">
    <property type="entry name" value="Ribosomal_zn-bd"/>
</dbReference>
<dbReference type="EMBL" id="CP000743">
    <property type="protein sequence ID" value="ABR56285.1"/>
    <property type="molecule type" value="Genomic_DNA"/>
</dbReference>
<feature type="binding site" evidence="5">
    <location>
        <position position="38"/>
    </location>
    <ligand>
        <name>Zn(2+)</name>
        <dbReference type="ChEBI" id="CHEBI:29105"/>
    </ligand>
</feature>
<evidence type="ECO:0000256" key="2">
    <source>
        <dbReference type="ARBA" id="ARBA00022833"/>
    </source>
</evidence>
<dbReference type="AlphaFoldDB" id="A6UUW3"/>
<accession>A6UUW3</accession>
<name>A6UUW3_META3</name>
<dbReference type="GO" id="GO:0006412">
    <property type="term" value="P:translation"/>
    <property type="evidence" value="ECO:0007669"/>
    <property type="project" value="UniProtKB-UniRule"/>
</dbReference>
<keyword evidence="5" id="KW-0863">Zinc-finger</keyword>
<evidence type="ECO:0000256" key="4">
    <source>
        <dbReference type="ARBA" id="ARBA00023274"/>
    </source>
</evidence>
<comment type="subunit">
    <text evidence="5">Part of the 30S ribosomal subunit.</text>
</comment>
<dbReference type="KEGG" id="mae:Maeo_0702"/>
<evidence type="ECO:0000256" key="5">
    <source>
        <dbReference type="HAMAP-Rule" id="MF_00371"/>
    </source>
</evidence>
<dbReference type="Gene3D" id="2.20.25.100">
    <property type="entry name" value="Zn-binding ribosomal proteins"/>
    <property type="match status" value="1"/>
</dbReference>
<reference evidence="6" key="1">
    <citation type="submission" date="2007-06" db="EMBL/GenBank/DDBJ databases">
        <title>Complete sequence of Methanococcus aeolicus Nankai-3.</title>
        <authorList>
            <consortium name="US DOE Joint Genome Institute"/>
            <person name="Copeland A."/>
            <person name="Lucas S."/>
            <person name="Lapidus A."/>
            <person name="Barry K."/>
            <person name="Glavina del Rio T."/>
            <person name="Dalin E."/>
            <person name="Tice H."/>
            <person name="Pitluck S."/>
            <person name="Chain P."/>
            <person name="Malfatti S."/>
            <person name="Shin M."/>
            <person name="Vergez L."/>
            <person name="Schmutz J."/>
            <person name="Larimer F."/>
            <person name="Land M."/>
            <person name="Hauser L."/>
            <person name="Kyrpides N."/>
            <person name="Lykidis A."/>
            <person name="Sieprawska-Lupa M."/>
            <person name="Whitman W.B."/>
            <person name="Richardson P."/>
        </authorList>
    </citation>
    <scope>NUCLEOTIDE SEQUENCE [LARGE SCALE GENOMIC DNA]</scope>
    <source>
        <strain evidence="6">Nankai-3</strain>
    </source>
</reference>
<dbReference type="InterPro" id="IPR023407">
    <property type="entry name" value="Ribosomal_eS27_Zn-bd_dom_sf"/>
</dbReference>
<feature type="binding site" evidence="5">
    <location>
        <position position="19"/>
    </location>
    <ligand>
        <name>Zn(2+)</name>
        <dbReference type="ChEBI" id="CHEBI:29105"/>
    </ligand>
</feature>
<evidence type="ECO:0000256" key="3">
    <source>
        <dbReference type="ARBA" id="ARBA00022980"/>
    </source>
</evidence>
<comment type="similarity">
    <text evidence="1 5">Belongs to the eukaryotic ribosomal protein eS27 family.</text>
</comment>
<dbReference type="HOGENOM" id="CLU_199465_0_0_2"/>
<dbReference type="GO" id="GO:0008270">
    <property type="term" value="F:zinc ion binding"/>
    <property type="evidence" value="ECO:0007669"/>
    <property type="project" value="UniProtKB-UniRule"/>
</dbReference>
<dbReference type="Proteomes" id="UP000001106">
    <property type="component" value="Chromosome"/>
</dbReference>
<dbReference type="GO" id="GO:1990904">
    <property type="term" value="C:ribonucleoprotein complex"/>
    <property type="evidence" value="ECO:0007669"/>
    <property type="project" value="UniProtKB-KW"/>
</dbReference>
<feature type="binding site" evidence="5">
    <location>
        <position position="35"/>
    </location>
    <ligand>
        <name>Zn(2+)</name>
        <dbReference type="ChEBI" id="CHEBI:29105"/>
    </ligand>
</feature>
<dbReference type="InterPro" id="IPR000592">
    <property type="entry name" value="Ribosomal_eS27"/>
</dbReference>
<proteinExistence type="inferred from homology"/>
<keyword evidence="3 5" id="KW-0689">Ribosomal protein</keyword>
<dbReference type="HAMAP" id="MF_00371">
    <property type="entry name" value="Ribosomal_eS27"/>
    <property type="match status" value="1"/>
</dbReference>
<comment type="cofactor">
    <cofactor evidence="5">
        <name>Zn(2+)</name>
        <dbReference type="ChEBI" id="CHEBI:29105"/>
    </cofactor>
    <text evidence="5">Binds 1 zinc ion per subunit.</text>
</comment>
<sequence length="61" mass="6503">MALIPKPRSRFLKVQCPDCSSTQTIFGCPATDVVCITCGKVLAKPRASKGLIKAKILGVLE</sequence>
<feature type="binding site" evidence="5">
    <location>
        <position position="16"/>
    </location>
    <ligand>
        <name>Zn(2+)</name>
        <dbReference type="ChEBI" id="CHEBI:29105"/>
    </ligand>
</feature>
<dbReference type="NCBIfam" id="NF001629">
    <property type="entry name" value="PRK00415.1"/>
    <property type="match status" value="1"/>
</dbReference>
<dbReference type="SUPFAM" id="SSF57829">
    <property type="entry name" value="Zn-binding ribosomal proteins"/>
    <property type="match status" value="1"/>
</dbReference>
<evidence type="ECO:0000313" key="6">
    <source>
        <dbReference type="EMBL" id="ABR56285.1"/>
    </source>
</evidence>
<gene>
    <name evidence="5" type="primary">rps27e</name>
    <name evidence="6" type="ordered locus">Maeo_0702</name>
</gene>
<dbReference type="RefSeq" id="WP_011973417.1">
    <property type="nucleotide sequence ID" value="NC_009635.1"/>
</dbReference>
<dbReference type="GO" id="GO:0005840">
    <property type="term" value="C:ribosome"/>
    <property type="evidence" value="ECO:0007669"/>
    <property type="project" value="UniProtKB-KW"/>
</dbReference>